<feature type="region of interest" description="Disordered" evidence="2">
    <location>
        <begin position="1007"/>
        <end position="1059"/>
    </location>
</feature>
<dbReference type="AlphaFoldDB" id="A0AA38HCI5"/>
<reference evidence="3" key="1">
    <citation type="journal article" date="2022" name="G3 (Bethesda)">
        <title>High quality genome of the basidiomycete yeast Dioszegia hungarica PDD-24b-2 isolated from cloud water.</title>
        <authorList>
            <person name="Jarrige D."/>
            <person name="Haridas S."/>
            <person name="Bleykasten-Grosshans C."/>
            <person name="Joly M."/>
            <person name="Nadalig T."/>
            <person name="Sancelme M."/>
            <person name="Vuilleumier S."/>
            <person name="Grigoriev I.V."/>
            <person name="Amato P."/>
            <person name="Bringel F."/>
        </authorList>
    </citation>
    <scope>NUCLEOTIDE SEQUENCE</scope>
    <source>
        <strain evidence="3">PDD-24b-2</strain>
    </source>
</reference>
<evidence type="ECO:0000313" key="3">
    <source>
        <dbReference type="EMBL" id="KAI9637507.1"/>
    </source>
</evidence>
<gene>
    <name evidence="3" type="ORF">MKK02DRAFT_43432</name>
</gene>
<feature type="compositionally biased region" description="Polar residues" evidence="2">
    <location>
        <begin position="1023"/>
        <end position="1034"/>
    </location>
</feature>
<sequence>MAQKQLPEKLLDPDQAAHAAALDRLLRFIVFNDGCSWSSFTGHNEVVSYEAIYPDIVAEAGVQASKDKLIDGVVRHFESTRGNRAFVAGIPSKLFSVLIISWRARARDTWCTNSVVSKVGAAAPKVPSLKAVCDIHFSNSNSAAAPLSGLAHVLVQLDWRSSGLDDFLKAGIDPKILGQNVTFDKWRMSLGPGAAVRKACASCWNTMLLYTSDKEVSSVAAQLCEDVKEGDELFALEGDQAIPCPHPDHVQRSGSSPPRPRIDHPPLPLYNAVTFCLARGLTMPNGVPASSSINGNNLSVPPSATPAAAHLVQGEYLPAASRTPSSYTPRPNQTATGVIPTSLYLKAVSSSRRLHFKFHRERAVAAELKAQISADHARRMHEESVFPPESIALGRITADYKEKEARSLRDKAAAAEVLETVRKERDCLRRELGVERGKVKKLEIRVDRSEKAVEQAEALAATGRNAAEAAADKRMEDLRSAHAQDLGEMRKKRDKLKGKLEAEVERSAGLASQLLASQHDIGQPAETLRLAVAEATNSVRAELSSLHAQALGSVERKRDQLRVDLEKERGHASELAATISSLEAEAKLSSELAQAAMEAAQTAADKRIVELGTDLDSAKREADDLRSQAQADAVRLTESAARIAELEGAVKEAQSALSASTAAKQAVERKLANSILTHTQKYGTIKNAQAALQAEADKRDTQASSLLETVKALERKLESQDEVTKSAAMRIVELDKDVQTARTQQAAAEARLDSAIASHAGHVDAVRSALQVQLDQELGRTSELQTRVQQHMADALLASEVAGKSLHQEQAQSQRQLSQLRQASQAHFVRESKILMDRIATLEIQLRESTSTYEARTRQEKASGWNAFADLEKVYVGMREWQTGSTDGFIPAAIQYGGSLQVGSAHRASQTGPSTSSRSTSLTVPAQRAQLVSLGSAFSSSAIVPRQRPNSFTGPIPSDRAQEIEQLGTGGSVPVSRRPSPSGVQVQAVVTNRSSSVPAPIFPAMPNSSSYAPSASTSSRPPQQTISAGLTESTLAVEKGKSTNEGDCANADQAGPMQT</sequence>
<evidence type="ECO:0000313" key="4">
    <source>
        <dbReference type="Proteomes" id="UP001164286"/>
    </source>
</evidence>
<feature type="coiled-coil region" evidence="1">
    <location>
        <begin position="565"/>
        <end position="656"/>
    </location>
</feature>
<feature type="coiled-coil region" evidence="1">
    <location>
        <begin position="411"/>
        <end position="459"/>
    </location>
</feature>
<feature type="compositionally biased region" description="Low complexity" evidence="2">
    <location>
        <begin position="1007"/>
        <end position="1022"/>
    </location>
</feature>
<keyword evidence="1" id="KW-0175">Coiled coil</keyword>
<feature type="compositionally biased region" description="Polar residues" evidence="2">
    <location>
        <begin position="907"/>
        <end position="924"/>
    </location>
</feature>
<protein>
    <submittedName>
        <fullName evidence="3">Uncharacterized protein</fullName>
    </submittedName>
</protein>
<feature type="coiled-coil region" evidence="1">
    <location>
        <begin position="703"/>
        <end position="751"/>
    </location>
</feature>
<keyword evidence="4" id="KW-1185">Reference proteome</keyword>
<name>A0AA38HCI5_9TREE</name>
<dbReference type="EMBL" id="JAKWFO010000004">
    <property type="protein sequence ID" value="KAI9637507.1"/>
    <property type="molecule type" value="Genomic_DNA"/>
</dbReference>
<evidence type="ECO:0000256" key="2">
    <source>
        <dbReference type="SAM" id="MobiDB-lite"/>
    </source>
</evidence>
<evidence type="ECO:0000256" key="1">
    <source>
        <dbReference type="SAM" id="Coils"/>
    </source>
</evidence>
<dbReference type="RefSeq" id="XP_052947284.1">
    <property type="nucleotide sequence ID" value="XM_053092417.1"/>
</dbReference>
<accession>A0AA38HCI5</accession>
<feature type="region of interest" description="Disordered" evidence="2">
    <location>
        <begin position="904"/>
        <end position="924"/>
    </location>
</feature>
<dbReference type="Proteomes" id="UP001164286">
    <property type="component" value="Unassembled WGS sequence"/>
</dbReference>
<dbReference type="GeneID" id="77731622"/>
<proteinExistence type="predicted"/>
<organism evidence="3 4">
    <name type="scientific">Dioszegia hungarica</name>
    <dbReference type="NCBI Taxonomy" id="4972"/>
    <lineage>
        <taxon>Eukaryota</taxon>
        <taxon>Fungi</taxon>
        <taxon>Dikarya</taxon>
        <taxon>Basidiomycota</taxon>
        <taxon>Agaricomycotina</taxon>
        <taxon>Tremellomycetes</taxon>
        <taxon>Tremellales</taxon>
        <taxon>Bulleribasidiaceae</taxon>
        <taxon>Dioszegia</taxon>
    </lineage>
</organism>
<comment type="caution">
    <text evidence="3">The sequence shown here is derived from an EMBL/GenBank/DDBJ whole genome shotgun (WGS) entry which is preliminary data.</text>
</comment>